<protein>
    <submittedName>
        <fullName evidence="1">Uncharacterized protein</fullName>
    </submittedName>
</protein>
<name>A0A5B9AQA8_ECOLX</name>
<proteinExistence type="predicted"/>
<evidence type="ECO:0000313" key="2">
    <source>
        <dbReference type="Proteomes" id="UP000321299"/>
    </source>
</evidence>
<reference evidence="1 2" key="2">
    <citation type="submission" date="2019-08" db="EMBL/GenBank/DDBJ databases">
        <authorList>
            <person name="Chen F.-J."/>
            <person name="Wu H.-C."/>
            <person name="Liao Y.-C."/>
            <person name="Kuo S.-C."/>
        </authorList>
    </citation>
    <scope>NUCLEOTIDE SEQUENCE [LARGE SCALE GENOMIC DNA]</scope>
    <source>
        <strain evidence="1 2">NCYU-26-73</strain>
    </source>
</reference>
<organism evidence="1 2">
    <name type="scientific">Escherichia coli</name>
    <dbReference type="NCBI Taxonomy" id="562"/>
    <lineage>
        <taxon>Bacteria</taxon>
        <taxon>Pseudomonadati</taxon>
        <taxon>Pseudomonadota</taxon>
        <taxon>Gammaproteobacteria</taxon>
        <taxon>Enterobacterales</taxon>
        <taxon>Enterobacteriaceae</taxon>
        <taxon>Escherichia</taxon>
    </lineage>
</organism>
<gene>
    <name evidence="1" type="ORF">FTV93_23315</name>
</gene>
<reference evidence="1 2" key="1">
    <citation type="submission" date="2019-08" db="EMBL/GenBank/DDBJ databases">
        <title>Plasmid- and chromosome-located mcr-3 in mcr-1-positive Escherichia coli from diseased swine, Taiwan.</title>
        <authorList>
            <person name="Hsu C.-Y."/>
            <person name="Huang W.-C."/>
            <person name="Lauderdale T.-L."/>
        </authorList>
    </citation>
    <scope>NUCLEOTIDE SEQUENCE [LARGE SCALE GENOMIC DNA]</scope>
    <source>
        <strain evidence="1 2">NCYU-26-73</strain>
    </source>
</reference>
<dbReference type="AlphaFoldDB" id="A0A5B9AQA8"/>
<dbReference type="RefSeq" id="WP_096251971.1">
    <property type="nucleotide sequence ID" value="NZ_JAJASF010000001.1"/>
</dbReference>
<evidence type="ECO:0000313" key="1">
    <source>
        <dbReference type="EMBL" id="QED75637.1"/>
    </source>
</evidence>
<accession>A0A5B9AQA8</accession>
<dbReference type="EMBL" id="CP042615">
    <property type="protein sequence ID" value="QED75637.1"/>
    <property type="molecule type" value="Genomic_DNA"/>
</dbReference>
<sequence>MKDEYAIWVQDTLDAFYDQHHMPMLAAVNAVYRANPENLPESIAEAFNQISLAATSLHDISFFCELVESLRDDQALLEELNGLALSIQDCTVQLSELSCE</sequence>
<dbReference type="Proteomes" id="UP000321299">
    <property type="component" value="Chromosome"/>
</dbReference>